<protein>
    <submittedName>
        <fullName evidence="1">Membrane protein</fullName>
    </submittedName>
</protein>
<organism evidence="1 2">
    <name type="scientific">Apilactobacillus kunkeei</name>
    <dbReference type="NCBI Taxonomy" id="148814"/>
    <lineage>
        <taxon>Bacteria</taxon>
        <taxon>Bacillati</taxon>
        <taxon>Bacillota</taxon>
        <taxon>Bacilli</taxon>
        <taxon>Lactobacillales</taxon>
        <taxon>Lactobacillaceae</taxon>
        <taxon>Apilactobacillus</taxon>
    </lineage>
</organism>
<dbReference type="PATRIC" id="fig|148814.6.peg.1130"/>
<gene>
    <name evidence="1" type="ORF">FF306_00298</name>
</gene>
<dbReference type="Pfam" id="PF07314">
    <property type="entry name" value="Lit"/>
    <property type="match status" value="1"/>
</dbReference>
<dbReference type="NCBIfam" id="TIGR01906">
    <property type="entry name" value="integ_TIGR01906"/>
    <property type="match status" value="1"/>
</dbReference>
<comment type="caution">
    <text evidence="1">The sequence shown here is derived from an EMBL/GenBank/DDBJ whole genome shotgun (WGS) entry which is preliminary data.</text>
</comment>
<dbReference type="Proteomes" id="UP000186588">
    <property type="component" value="Unassembled WGS sequence"/>
</dbReference>
<reference evidence="1 2" key="1">
    <citation type="journal article" date="2016" name="Syst. Appl. Microbiol.">
        <title>Genomic characterization of a fructophilic bee symbiont Lactobacillus kunkeei reveals its niche-specific adaptation.</title>
        <authorList>
            <person name="Maeno S."/>
            <person name="Tanizawa Y."/>
            <person name="Kanesaki Y."/>
            <person name="Kubota E."/>
            <person name="Kumar H."/>
            <person name="Dicks L."/>
            <person name="Salminen S."/>
            <person name="Nakagawa J."/>
            <person name="Arita M."/>
            <person name="Endo A."/>
        </authorList>
    </citation>
    <scope>NUCLEOTIDE SEQUENCE [LARGE SCALE GENOMIC DNA]</scope>
    <source>
        <strain evidence="1 2">FF30-6</strain>
    </source>
</reference>
<name>A0A0C3A1S7_9LACO</name>
<dbReference type="InterPro" id="IPR010178">
    <property type="entry name" value="Lit"/>
</dbReference>
<dbReference type="AlphaFoldDB" id="A0A0C3A1S7"/>
<accession>A0A0C3A1S7</accession>
<dbReference type="EMBL" id="BDDX01000003">
    <property type="protein sequence ID" value="GAT90203.1"/>
    <property type="molecule type" value="Genomic_DNA"/>
</dbReference>
<evidence type="ECO:0000313" key="2">
    <source>
        <dbReference type="Proteomes" id="UP000186588"/>
    </source>
</evidence>
<evidence type="ECO:0000313" key="1">
    <source>
        <dbReference type="EMBL" id="GAT90203.1"/>
    </source>
</evidence>
<sequence>MNIEFMKYRALSLVIILWFVTCSIFLFMNMPFIYTSVVHVLNVQHDIKMSSGQIRDNYLLIIRYLQSFFIIDMQTTLPINNVVKEHFGDVRRLILLNNLFMVIMTPIVIKTLIRLRKNRFLWLLKLSFRQIYGCFVFLFVFALIDFNDAFIFFHKILFRNNDWIFNAKKEPIIILFPDQYFMIGFAFIFIFVTVFYLILLRFINRSTQ</sequence>
<proteinExistence type="predicted"/>